<name>A0A644ZZ04_9ZZZZ</name>
<dbReference type="Pfam" id="PF02371">
    <property type="entry name" value="Transposase_20"/>
    <property type="match status" value="1"/>
</dbReference>
<dbReference type="GO" id="GO:0006313">
    <property type="term" value="P:DNA transposition"/>
    <property type="evidence" value="ECO:0007669"/>
    <property type="project" value="InterPro"/>
</dbReference>
<organism evidence="2">
    <name type="scientific">bioreactor metagenome</name>
    <dbReference type="NCBI Taxonomy" id="1076179"/>
    <lineage>
        <taxon>unclassified sequences</taxon>
        <taxon>metagenomes</taxon>
        <taxon>ecological metagenomes</taxon>
    </lineage>
</organism>
<dbReference type="GO" id="GO:0003677">
    <property type="term" value="F:DNA binding"/>
    <property type="evidence" value="ECO:0007669"/>
    <property type="project" value="InterPro"/>
</dbReference>
<dbReference type="PANTHER" id="PTHR33055">
    <property type="entry name" value="TRANSPOSASE FOR INSERTION SEQUENCE ELEMENT IS1111A"/>
    <property type="match status" value="1"/>
</dbReference>
<dbReference type="EMBL" id="VSSQ01010766">
    <property type="protein sequence ID" value="MPM45171.1"/>
    <property type="molecule type" value="Genomic_DNA"/>
</dbReference>
<dbReference type="InterPro" id="IPR047650">
    <property type="entry name" value="Transpos_IS110"/>
</dbReference>
<evidence type="ECO:0000259" key="1">
    <source>
        <dbReference type="Pfam" id="PF02371"/>
    </source>
</evidence>
<reference evidence="2" key="1">
    <citation type="submission" date="2019-08" db="EMBL/GenBank/DDBJ databases">
        <authorList>
            <person name="Kucharzyk K."/>
            <person name="Murdoch R.W."/>
            <person name="Higgins S."/>
            <person name="Loffler F."/>
        </authorList>
    </citation>
    <scope>NUCLEOTIDE SEQUENCE</scope>
</reference>
<dbReference type="AlphaFoldDB" id="A0A644ZZ04"/>
<dbReference type="GO" id="GO:0004803">
    <property type="term" value="F:transposase activity"/>
    <property type="evidence" value="ECO:0007669"/>
    <property type="project" value="InterPro"/>
</dbReference>
<gene>
    <name evidence="2" type="ORF">SDC9_91857</name>
</gene>
<accession>A0A644ZZ04</accession>
<dbReference type="InterPro" id="IPR003346">
    <property type="entry name" value="Transposase_20"/>
</dbReference>
<feature type="domain" description="Transposase IS116/IS110/IS902 C-terminal" evidence="1">
    <location>
        <begin position="121"/>
        <end position="202"/>
    </location>
</feature>
<proteinExistence type="predicted"/>
<comment type="caution">
    <text evidence="2">The sequence shown here is derived from an EMBL/GenBank/DDBJ whole genome shotgun (WGS) entry which is preliminary data.</text>
</comment>
<protein>
    <submittedName>
        <fullName evidence="2">IS110 family transposase ISDha10</fullName>
    </submittedName>
</protein>
<dbReference type="PANTHER" id="PTHR33055:SF13">
    <property type="entry name" value="TRANSPOSASE"/>
    <property type="match status" value="1"/>
</dbReference>
<sequence>MFFPGYQSVFSDTTGATSIGILKEYTSPEAIVNASKEEVMALLRSTSKKNLTWCNNTYEKLLKMARSAVKIGIPSLSFKRKILSTISIIENFDKEINLLLNDIKAEVSSEKLSSYFKRNVDLLLSIPGIGFLTAVTLLTEIGDSQGFLKPKHLVAFFGIDPSVNESGKFKSDKNKISKRGTRFGRRALYAIALASIRTSNNGKAINPILLEYYKTNLTGKKKKVALVAVMHKLINYIFAVLRNQKEYEQRLPKVHQKMYLENSCKSAA</sequence>
<evidence type="ECO:0000313" key="2">
    <source>
        <dbReference type="EMBL" id="MPM45171.1"/>
    </source>
</evidence>